<sequence>MVRLDHFWFEVEEKDPTPPTLHAGAPAVGKAGSYPRCGSSVPEGIARRCSGSPKGQEIHKKWETDSMQRLKDLLKLVTGTGGWDEEEEIQATDVLDDMEDFIWALGKDARGLYRICDELRKKLKFSEDFRKDIAEELDKRRREFDNAKKRREGVEGAELALREEIRLLKGQLASSRHPPGSVFTLVAVGEGSWWVATPVTYLLPRGPPRCPRGRRLETPETGQAPSNGSLGGSRGLGTQCPGCLSLGPKDRPAPRGNSGTPSGHVFGMPGRLSRWGIVG</sequence>
<gene>
    <name evidence="2" type="ORF">EAI_06239</name>
</gene>
<dbReference type="AlphaFoldDB" id="E2C198"/>
<dbReference type="InParanoid" id="E2C198"/>
<accession>E2C198</accession>
<evidence type="ECO:0000313" key="3">
    <source>
        <dbReference type="Proteomes" id="UP000008237"/>
    </source>
</evidence>
<feature type="region of interest" description="Disordered" evidence="1">
    <location>
        <begin position="206"/>
        <end position="269"/>
    </location>
</feature>
<proteinExistence type="predicted"/>
<evidence type="ECO:0000313" key="2">
    <source>
        <dbReference type="EMBL" id="EFN78285.1"/>
    </source>
</evidence>
<reference evidence="2 3" key="1">
    <citation type="journal article" date="2010" name="Science">
        <title>Genomic comparison of the ants Camponotus floridanus and Harpegnathos saltator.</title>
        <authorList>
            <person name="Bonasio R."/>
            <person name="Zhang G."/>
            <person name="Ye C."/>
            <person name="Mutti N.S."/>
            <person name="Fang X."/>
            <person name="Qin N."/>
            <person name="Donahue G."/>
            <person name="Yang P."/>
            <person name="Li Q."/>
            <person name="Li C."/>
            <person name="Zhang P."/>
            <person name="Huang Z."/>
            <person name="Berger S.L."/>
            <person name="Reinberg D."/>
            <person name="Wang J."/>
            <person name="Liebig J."/>
        </authorList>
    </citation>
    <scope>NUCLEOTIDE SEQUENCE [LARGE SCALE GENOMIC DNA]</scope>
    <source>
        <strain evidence="2 3">R22 G/1</strain>
    </source>
</reference>
<organism evidence="3">
    <name type="scientific">Harpegnathos saltator</name>
    <name type="common">Jerdon's jumping ant</name>
    <dbReference type="NCBI Taxonomy" id="610380"/>
    <lineage>
        <taxon>Eukaryota</taxon>
        <taxon>Metazoa</taxon>
        <taxon>Ecdysozoa</taxon>
        <taxon>Arthropoda</taxon>
        <taxon>Hexapoda</taxon>
        <taxon>Insecta</taxon>
        <taxon>Pterygota</taxon>
        <taxon>Neoptera</taxon>
        <taxon>Endopterygota</taxon>
        <taxon>Hymenoptera</taxon>
        <taxon>Apocrita</taxon>
        <taxon>Aculeata</taxon>
        <taxon>Formicoidea</taxon>
        <taxon>Formicidae</taxon>
        <taxon>Ponerinae</taxon>
        <taxon>Ponerini</taxon>
        <taxon>Harpegnathos</taxon>
    </lineage>
</organism>
<dbReference type="EMBL" id="GL451911">
    <property type="protein sequence ID" value="EFN78285.1"/>
    <property type="molecule type" value="Genomic_DNA"/>
</dbReference>
<dbReference type="Proteomes" id="UP000008237">
    <property type="component" value="Unassembled WGS sequence"/>
</dbReference>
<keyword evidence="3" id="KW-1185">Reference proteome</keyword>
<evidence type="ECO:0000256" key="1">
    <source>
        <dbReference type="SAM" id="MobiDB-lite"/>
    </source>
</evidence>
<name>E2C198_HARSA</name>
<protein>
    <submittedName>
        <fullName evidence="2">Uncharacterized protein</fullName>
    </submittedName>
</protein>